<reference evidence="1 2" key="1">
    <citation type="submission" date="2015-09" db="EMBL/GenBank/DDBJ databases">
        <title>Genome announcement of multiple Pseudomonas syringae strains.</title>
        <authorList>
            <person name="Thakur S."/>
            <person name="Wang P.W."/>
            <person name="Gong Y."/>
            <person name="Weir B.S."/>
            <person name="Guttman D.S."/>
        </authorList>
    </citation>
    <scope>NUCLEOTIDE SEQUENCE [LARGE SCALE GENOMIC DNA]</scope>
    <source>
        <strain evidence="1 2">ICMP4091</strain>
    </source>
</reference>
<sequence>MDIYRVQPYLDRAKELLKASDEHTKRYAALELRFALENVVYRQMRQYGGYLAWQCAQYVEA</sequence>
<comment type="caution">
    <text evidence="1">The sequence shown here is derived from an EMBL/GenBank/DDBJ whole genome shotgun (WGS) entry which is preliminary data.</text>
</comment>
<dbReference type="PATRIC" id="fig|129140.3.peg.1003"/>
<dbReference type="AlphaFoldDB" id="A0A0N8T2A0"/>
<organism evidence="1 2">
    <name type="scientific">Pseudomonas syringae pv. tagetis</name>
    <dbReference type="NCBI Taxonomy" id="129140"/>
    <lineage>
        <taxon>Bacteria</taxon>
        <taxon>Pseudomonadati</taxon>
        <taxon>Pseudomonadota</taxon>
        <taxon>Gammaproteobacteria</taxon>
        <taxon>Pseudomonadales</taxon>
        <taxon>Pseudomonadaceae</taxon>
        <taxon>Pseudomonas</taxon>
    </lineage>
</organism>
<dbReference type="EMBL" id="LJRM01000167">
    <property type="protein sequence ID" value="KPY82208.1"/>
    <property type="molecule type" value="Genomic_DNA"/>
</dbReference>
<gene>
    <name evidence="1" type="ORF">ALO44_00751</name>
</gene>
<dbReference type="Proteomes" id="UP000050474">
    <property type="component" value="Unassembled WGS sequence"/>
</dbReference>
<evidence type="ECO:0000313" key="1">
    <source>
        <dbReference type="EMBL" id="KPY82208.1"/>
    </source>
</evidence>
<proteinExistence type="predicted"/>
<protein>
    <submittedName>
        <fullName evidence="1">Uncharacterized protein</fullName>
    </submittedName>
</protein>
<accession>A0A0N8T2A0</accession>
<name>A0A0N8T2A0_9PSED</name>
<evidence type="ECO:0000313" key="2">
    <source>
        <dbReference type="Proteomes" id="UP000050474"/>
    </source>
</evidence>